<dbReference type="InterPro" id="IPR028082">
    <property type="entry name" value="Peripla_BP_I"/>
</dbReference>
<reference evidence="8 9" key="1">
    <citation type="submission" date="2016-08" db="EMBL/GenBank/DDBJ databases">
        <title>Draft genome sequence of Candidatus Piscirickettsia litoralis, from seawater.</title>
        <authorList>
            <person name="Wan X."/>
            <person name="Lee A.J."/>
            <person name="Hou S."/>
            <person name="Donachie S.P."/>
        </authorList>
    </citation>
    <scope>NUCLEOTIDE SEQUENCE [LARGE SCALE GENOMIC DNA]</scope>
    <source>
        <strain evidence="8 9">Y2</strain>
    </source>
</reference>
<keyword evidence="5" id="KW-0564">Palmitate</keyword>
<evidence type="ECO:0000256" key="1">
    <source>
        <dbReference type="ARBA" id="ARBA00022729"/>
    </source>
</evidence>
<evidence type="ECO:0000313" key="9">
    <source>
        <dbReference type="Proteomes" id="UP000094329"/>
    </source>
</evidence>
<keyword evidence="2" id="KW-0133">Cell shape</keyword>
<dbReference type="Proteomes" id="UP000094329">
    <property type="component" value="Unassembled WGS sequence"/>
</dbReference>
<dbReference type="Gene3D" id="1.25.40.10">
    <property type="entry name" value="Tetratricopeptide repeat domain"/>
    <property type="match status" value="1"/>
</dbReference>
<organism evidence="8 9">
    <name type="scientific">Piscirickettsia litoralis</name>
    <dbReference type="NCBI Taxonomy" id="1891921"/>
    <lineage>
        <taxon>Bacteria</taxon>
        <taxon>Pseudomonadati</taxon>
        <taxon>Pseudomonadota</taxon>
        <taxon>Gammaproteobacteria</taxon>
        <taxon>Thiotrichales</taxon>
        <taxon>Piscirickettsiaceae</taxon>
        <taxon>Piscirickettsia</taxon>
    </lineage>
</organism>
<dbReference type="InterPro" id="IPR011990">
    <property type="entry name" value="TPR-like_helical_dom_sf"/>
</dbReference>
<evidence type="ECO:0000313" key="8">
    <source>
        <dbReference type="EMBL" id="ODN42669.1"/>
    </source>
</evidence>
<dbReference type="CDD" id="cd06339">
    <property type="entry name" value="PBP1_YraM_LppC_lipoprotein-like"/>
    <property type="match status" value="1"/>
</dbReference>
<sequence>MDDKYLRYTLIMLITGLFSGYSLAQTTIHSETPSRTNPAELIDNASTLIKQKRYKQAKAIFQLINPQTLPAETRLTYLLKKTQLYLANHQAKQALSTLQQLSPQRLTANNKRQYYELKASAYSQVNNVFETIKTRISLGDWLVSADEIKRNQAIIWNEVGQLSKPALRELNPNIPGDPTSAWMALALIYKTHEKHPEQLQDQLKQWQKAFPQTLSIDTLPYEIQSALSKRFWKINKIALLLPSTGPYKEAAKAIKQGVLTAYYQSMGARPTLEIYDTNSGKQAYSVYQQAIKEGANLIIGPLSKHAVQSLQYQKISIPTLALNKPGTKPNTPYPRDLYYFSLSPTYEAEQAADRAWQEGYQNAIMLTPNTVHGKSIATAFKTRWQKLGGQIKNSMVFSSPQAIHYGLSSLLKVRQSQDRYRKLSRLLESPLQFQPRPRKDIDFLFFAARNQEAMQIKPLLRFYFADKLPVISLSNAYTGNTAVNSDLDDIKIMITPWSLANNNKLQQQLNYASQIWNNTLRNNNLFALGLDVYDLAMHINRIQNHPNYVMRGMTGTLSLSRHNIIRPHLTWVTYKNGKVQTLVQPGILSSRAY</sequence>
<protein>
    <submittedName>
        <fullName evidence="8">LppC family lipoprotein</fullName>
    </submittedName>
</protein>
<dbReference type="RefSeq" id="WP_069312465.1">
    <property type="nucleotide sequence ID" value="NZ_MDTU01000001.1"/>
</dbReference>
<evidence type="ECO:0000256" key="6">
    <source>
        <dbReference type="ARBA" id="ARBA00023237"/>
    </source>
</evidence>
<gene>
    <name evidence="8" type="ORF">BGC07_06725</name>
</gene>
<name>A0ABX3A205_9GAMM</name>
<dbReference type="PANTHER" id="PTHR38038">
    <property type="entry name" value="PENICILLIN-BINDING PROTEIN ACTIVATOR LPOA"/>
    <property type="match status" value="1"/>
</dbReference>
<dbReference type="InterPro" id="IPR007443">
    <property type="entry name" value="LpoA"/>
</dbReference>
<dbReference type="SUPFAM" id="SSF53822">
    <property type="entry name" value="Periplasmic binding protein-like I"/>
    <property type="match status" value="1"/>
</dbReference>
<dbReference type="Gene3D" id="1.25.40.650">
    <property type="match status" value="1"/>
</dbReference>
<evidence type="ECO:0000256" key="5">
    <source>
        <dbReference type="ARBA" id="ARBA00023139"/>
    </source>
</evidence>
<accession>A0ABX3A205</accession>
<keyword evidence="6" id="KW-0998">Cell outer membrane</keyword>
<comment type="caution">
    <text evidence="8">The sequence shown here is derived from an EMBL/GenBank/DDBJ whole genome shotgun (WGS) entry which is preliminary data.</text>
</comment>
<evidence type="ECO:0000256" key="4">
    <source>
        <dbReference type="ARBA" id="ARBA00023136"/>
    </source>
</evidence>
<proteinExistence type="predicted"/>
<dbReference type="EMBL" id="MDTU01000001">
    <property type="protein sequence ID" value="ODN42669.1"/>
    <property type="molecule type" value="Genomic_DNA"/>
</dbReference>
<keyword evidence="4" id="KW-0472">Membrane</keyword>
<evidence type="ECO:0000256" key="3">
    <source>
        <dbReference type="ARBA" id="ARBA00022984"/>
    </source>
</evidence>
<evidence type="ECO:0000256" key="2">
    <source>
        <dbReference type="ARBA" id="ARBA00022960"/>
    </source>
</evidence>
<keyword evidence="9" id="KW-1185">Reference proteome</keyword>
<evidence type="ECO:0000256" key="7">
    <source>
        <dbReference type="ARBA" id="ARBA00023288"/>
    </source>
</evidence>
<keyword evidence="3" id="KW-0573">Peptidoglycan synthesis</keyword>
<dbReference type="Pfam" id="PF04348">
    <property type="entry name" value="LppC"/>
    <property type="match status" value="1"/>
</dbReference>
<keyword evidence="1" id="KW-0732">Signal</keyword>
<dbReference type="Gene3D" id="3.40.50.2300">
    <property type="match status" value="2"/>
</dbReference>
<dbReference type="PANTHER" id="PTHR38038:SF1">
    <property type="entry name" value="PENICILLIN-BINDING PROTEIN ACTIVATOR LPOA"/>
    <property type="match status" value="1"/>
</dbReference>
<keyword evidence="7 8" id="KW-0449">Lipoprotein</keyword>